<dbReference type="InterPro" id="IPR052895">
    <property type="entry name" value="HetReg/Transcr_Mod"/>
</dbReference>
<organism evidence="2 3">
    <name type="scientific">Aspergillus brasiliensis</name>
    <dbReference type="NCBI Taxonomy" id="319629"/>
    <lineage>
        <taxon>Eukaryota</taxon>
        <taxon>Fungi</taxon>
        <taxon>Dikarya</taxon>
        <taxon>Ascomycota</taxon>
        <taxon>Pezizomycotina</taxon>
        <taxon>Eurotiomycetes</taxon>
        <taxon>Eurotiomycetidae</taxon>
        <taxon>Eurotiales</taxon>
        <taxon>Aspergillaceae</taxon>
        <taxon>Aspergillus</taxon>
        <taxon>Aspergillus subgen. Circumdati</taxon>
    </lineage>
</organism>
<feature type="domain" description="Heterokaryon incompatibility" evidence="1">
    <location>
        <begin position="51"/>
        <end position="188"/>
    </location>
</feature>
<proteinExistence type="predicted"/>
<dbReference type="AlphaFoldDB" id="A0A9W6DQE0"/>
<dbReference type="Pfam" id="PF23397">
    <property type="entry name" value="DUF7104"/>
    <property type="match status" value="4"/>
</dbReference>
<gene>
    <name evidence="2" type="ORF">AbraCBS73388_009600</name>
</gene>
<name>A0A9W6DQE0_9EURO</name>
<dbReference type="PANTHER" id="PTHR24148:SF78">
    <property type="entry name" value="HETEROKARYON INCOMPATIBILITY DOMAIN-CONTAINING PROTEIN"/>
    <property type="match status" value="1"/>
</dbReference>
<dbReference type="InterPro" id="IPR055530">
    <property type="entry name" value="DUF7104"/>
</dbReference>
<evidence type="ECO:0000313" key="3">
    <source>
        <dbReference type="Proteomes" id="UP001143548"/>
    </source>
</evidence>
<sequence>MLSIYSTLRLGPNTTRLVRLLPPEKDEHNAEIKCELFNYVLAERSPRTHLYEALSYVWGSESKPYTILLNGTAFPVTHNLYTALLYLRDSQLERTLWIDAICINQDDNDEKATQIPLMRAIYAQAGRVVVWLGETGEDGDEALKEIHYQADKGVPTKTSWVESHDMSKSAWFKLLQREWFKRVWVLQEVGVARCISVVCGPVELNGHAFCEGISNLKYCPPVLRLFRGALLRPSYEISSRGELAIGELLDMYRNHKSTKPHDKVYGLLGLSCEDPERIGLTPNYHLPWHKVFKQVAMHVFRSSCSIETWPGEQVAVIKGMTYVLGYVEFVEEGTSKYGHQQFSVIYTSEVGGLYKRMCGTTWRLQSPAEPIRKGDIICLLHQRRRPIIVRPHNTNFSVVVSTIAPHMGYNGLDNIYDNAARGLIHPSLQAFPKHIHIIWEIPLDNQESCNTLRDQESFSSEVLPYHEGASKTNTSSIIDELIVQMLKQAHTRESILYLLQHRPKDPAVSEDVFIAAAAYQKLGKSEIMERLLEHNEKPLSDAVLETAASNEGPNGPKVMQQLLEHHESGLPISEKVVRAAAGNTGQGWLIMEQLLAHHGTNLPVSERVVEVAAGNLSQGRRIMERLLASYGTNLPVSERVVEVAAGNLSQGRRIMERLLAYYGTNLPVSERVVEAAAGNTRQGVHIMEQLLAYHWKNLPVSKRVAEAAAGNTREEVHIRKQLLAQHVTILPISEEVEEIAGTAAGNIGQAWY</sequence>
<dbReference type="Pfam" id="PF06985">
    <property type="entry name" value="HET"/>
    <property type="match status" value="1"/>
</dbReference>
<comment type="caution">
    <text evidence="2">The sequence shown here is derived from an EMBL/GenBank/DDBJ whole genome shotgun (WGS) entry which is preliminary data.</text>
</comment>
<reference evidence="2" key="1">
    <citation type="submission" date="2022-07" db="EMBL/GenBank/DDBJ databases">
        <title>Taxonomy of Aspergillus series Nigri: significant species reduction supported by multi-species coalescent approaches.</title>
        <authorList>
            <person name="Bian C."/>
            <person name="Kusuya Y."/>
            <person name="Sklenar F."/>
            <person name="D'hooge E."/>
            <person name="Yaguchi T."/>
            <person name="Takahashi H."/>
            <person name="Hubka V."/>
        </authorList>
    </citation>
    <scope>NUCLEOTIDE SEQUENCE</scope>
    <source>
        <strain evidence="2">CBS 733.88</strain>
    </source>
</reference>
<evidence type="ECO:0000313" key="2">
    <source>
        <dbReference type="EMBL" id="GKZ23242.1"/>
    </source>
</evidence>
<dbReference type="InterPro" id="IPR010730">
    <property type="entry name" value="HET"/>
</dbReference>
<evidence type="ECO:0000259" key="1">
    <source>
        <dbReference type="Pfam" id="PF06985"/>
    </source>
</evidence>
<protein>
    <recommendedName>
        <fullName evidence="1">Heterokaryon incompatibility domain-containing protein</fullName>
    </recommendedName>
</protein>
<dbReference type="EMBL" id="BROQ01000064">
    <property type="protein sequence ID" value="GKZ23242.1"/>
    <property type="molecule type" value="Genomic_DNA"/>
</dbReference>
<dbReference type="Proteomes" id="UP001143548">
    <property type="component" value="Unassembled WGS sequence"/>
</dbReference>
<accession>A0A9W6DQE0</accession>
<dbReference type="PANTHER" id="PTHR24148">
    <property type="entry name" value="ANKYRIN REPEAT DOMAIN-CONTAINING PROTEIN 39 HOMOLOG-RELATED"/>
    <property type="match status" value="1"/>
</dbReference>